<comment type="caution">
    <text evidence="1">The sequence shown here is derived from an EMBL/GenBank/DDBJ whole genome shotgun (WGS) entry which is preliminary data.</text>
</comment>
<proteinExistence type="predicted"/>
<dbReference type="EMBL" id="PYSW02000026">
    <property type="protein sequence ID" value="KAG2381577.1"/>
    <property type="molecule type" value="Genomic_DNA"/>
</dbReference>
<dbReference type="Proteomes" id="UP000816034">
    <property type="component" value="Unassembled WGS sequence"/>
</dbReference>
<evidence type="ECO:0000313" key="1">
    <source>
        <dbReference type="EMBL" id="KAG2381577.1"/>
    </source>
</evidence>
<dbReference type="RefSeq" id="XP_044547257.1">
    <property type="nucleotide sequence ID" value="XM_044695769.1"/>
</dbReference>
<name>A0AA88GNQ1_NAELO</name>
<protein>
    <submittedName>
        <fullName evidence="1">Uncharacterized protein</fullName>
    </submittedName>
</protein>
<sequence length="149" mass="17024">MHTTTAHRDTTYPSRSIRSIYNVTIKTVLVLTWLALLCSTLVHANPISSIEFNQAVDAGMYDVVSSPTFQKYITEVIGFLVVPLCQTKIEYPSRWPVSSSISELKMCYDGSSYIPQPWPQIYHEVGNRLMDALNKHYQMTMKAKFVPWS</sequence>
<organism evidence="1 2">
    <name type="scientific">Naegleria lovaniensis</name>
    <name type="common">Amoeba</name>
    <dbReference type="NCBI Taxonomy" id="51637"/>
    <lineage>
        <taxon>Eukaryota</taxon>
        <taxon>Discoba</taxon>
        <taxon>Heterolobosea</taxon>
        <taxon>Tetramitia</taxon>
        <taxon>Eutetramitia</taxon>
        <taxon>Vahlkampfiidae</taxon>
        <taxon>Naegleria</taxon>
    </lineage>
</organism>
<keyword evidence="2" id="KW-1185">Reference proteome</keyword>
<gene>
    <name evidence="1" type="ORF">C9374_005961</name>
</gene>
<dbReference type="GeneID" id="68098416"/>
<accession>A0AA88GNQ1</accession>
<evidence type="ECO:0000313" key="2">
    <source>
        <dbReference type="Proteomes" id="UP000816034"/>
    </source>
</evidence>
<reference evidence="1 2" key="1">
    <citation type="journal article" date="2018" name="BMC Genomics">
        <title>The genome of Naegleria lovaniensis, the basis for a comparative approach to unravel pathogenicity factors of the human pathogenic amoeba N. fowleri.</title>
        <authorList>
            <person name="Liechti N."/>
            <person name="Schurch N."/>
            <person name="Bruggmann R."/>
            <person name="Wittwer M."/>
        </authorList>
    </citation>
    <scope>NUCLEOTIDE SEQUENCE [LARGE SCALE GENOMIC DNA]</scope>
    <source>
        <strain evidence="1 2">ATCC 30569</strain>
    </source>
</reference>
<dbReference type="AlphaFoldDB" id="A0AA88GNQ1"/>